<gene>
    <name evidence="3" type="ORF">EV685_0668</name>
</gene>
<evidence type="ECO:0000313" key="3">
    <source>
        <dbReference type="EMBL" id="RZS58376.1"/>
    </source>
</evidence>
<comment type="caution">
    <text evidence="3">The sequence shown here is derived from an EMBL/GenBank/DDBJ whole genome shotgun (WGS) entry which is preliminary data.</text>
</comment>
<keyword evidence="2" id="KW-1277">Toxin-antitoxin system</keyword>
<keyword evidence="4" id="KW-1185">Reference proteome</keyword>
<name>A0A4Q7LTQ5_9BURK</name>
<comment type="similarity">
    <text evidence="1">Belongs to the ParD antitoxin family.</text>
</comment>
<proteinExistence type="inferred from homology"/>
<accession>A0A4Q7LTQ5</accession>
<reference evidence="3 4" key="1">
    <citation type="submission" date="2019-02" db="EMBL/GenBank/DDBJ databases">
        <title>Genomic Encyclopedia of Type Strains, Phase IV (KMG-IV): sequencing the most valuable type-strain genomes for metagenomic binning, comparative biology and taxonomic classification.</title>
        <authorList>
            <person name="Goeker M."/>
        </authorList>
    </citation>
    <scope>NUCLEOTIDE SEQUENCE [LARGE SCALE GENOMIC DNA]</scope>
    <source>
        <strain evidence="3 4">DSM 10617</strain>
    </source>
</reference>
<dbReference type="InterPro" id="IPR022789">
    <property type="entry name" value="ParD"/>
</dbReference>
<dbReference type="GO" id="GO:0006355">
    <property type="term" value="P:regulation of DNA-templated transcription"/>
    <property type="evidence" value="ECO:0007669"/>
    <property type="project" value="InterPro"/>
</dbReference>
<dbReference type="InterPro" id="IPR010985">
    <property type="entry name" value="Ribbon_hlx_hlx"/>
</dbReference>
<organism evidence="3 4">
    <name type="scientific">Sphaerotilus mobilis</name>
    <dbReference type="NCBI Taxonomy" id="47994"/>
    <lineage>
        <taxon>Bacteria</taxon>
        <taxon>Pseudomonadati</taxon>
        <taxon>Pseudomonadota</taxon>
        <taxon>Betaproteobacteria</taxon>
        <taxon>Burkholderiales</taxon>
        <taxon>Sphaerotilaceae</taxon>
        <taxon>Sphaerotilus</taxon>
    </lineage>
</organism>
<sequence>MSTTSTMNIALPEPLRAYVAERVASGQYGNTSEYVRDLIRRDQHEQDLARLRRMLEDGLASGAPRPDTDEDWQELEAIARGDLA</sequence>
<dbReference type="InterPro" id="IPR038296">
    <property type="entry name" value="ParD_sf"/>
</dbReference>
<dbReference type="PANTHER" id="PTHR36582">
    <property type="entry name" value="ANTITOXIN PARD"/>
    <property type="match status" value="1"/>
</dbReference>
<evidence type="ECO:0000256" key="2">
    <source>
        <dbReference type="ARBA" id="ARBA00022649"/>
    </source>
</evidence>
<dbReference type="RefSeq" id="WP_242615391.1">
    <property type="nucleotide sequence ID" value="NZ_SGWV01000007.1"/>
</dbReference>
<evidence type="ECO:0000313" key="4">
    <source>
        <dbReference type="Proteomes" id="UP000293433"/>
    </source>
</evidence>
<dbReference type="NCBIfam" id="TIGR02606">
    <property type="entry name" value="antidote_CC2985"/>
    <property type="match status" value="1"/>
</dbReference>
<evidence type="ECO:0000256" key="1">
    <source>
        <dbReference type="ARBA" id="ARBA00008580"/>
    </source>
</evidence>
<protein>
    <submittedName>
        <fullName evidence="3">Antitoxin ParD1/3/4</fullName>
    </submittedName>
</protein>
<dbReference type="SUPFAM" id="SSF47598">
    <property type="entry name" value="Ribbon-helix-helix"/>
    <property type="match status" value="1"/>
</dbReference>
<dbReference type="Pfam" id="PF03693">
    <property type="entry name" value="ParD_antitoxin"/>
    <property type="match status" value="1"/>
</dbReference>
<dbReference type="Gene3D" id="6.10.10.120">
    <property type="entry name" value="Antitoxin ParD1-like"/>
    <property type="match status" value="1"/>
</dbReference>
<dbReference type="CDD" id="cd22231">
    <property type="entry name" value="RHH_NikR_HicB-like"/>
    <property type="match status" value="1"/>
</dbReference>
<dbReference type="Proteomes" id="UP000293433">
    <property type="component" value="Unassembled WGS sequence"/>
</dbReference>
<dbReference type="AlphaFoldDB" id="A0A4Q7LTQ5"/>
<dbReference type="PANTHER" id="PTHR36582:SF2">
    <property type="entry name" value="ANTITOXIN PARD"/>
    <property type="match status" value="1"/>
</dbReference>
<dbReference type="EMBL" id="SGWV01000007">
    <property type="protein sequence ID" value="RZS58376.1"/>
    <property type="molecule type" value="Genomic_DNA"/>
</dbReference>